<dbReference type="Pfam" id="PF00857">
    <property type="entry name" value="Isochorismatase"/>
    <property type="match status" value="1"/>
</dbReference>
<dbReference type="RefSeq" id="WP_015943806.1">
    <property type="nucleotide sequence ID" value="NC_011830.1"/>
</dbReference>
<dbReference type="InterPro" id="IPR050272">
    <property type="entry name" value="Isochorismatase-like_hydrls"/>
</dbReference>
<dbReference type="GO" id="GO:0016787">
    <property type="term" value="F:hydrolase activity"/>
    <property type="evidence" value="ECO:0007669"/>
    <property type="project" value="UniProtKB-KW"/>
</dbReference>
<dbReference type="CDD" id="cd00431">
    <property type="entry name" value="cysteine_hydrolases"/>
    <property type="match status" value="1"/>
</dbReference>
<evidence type="ECO:0000313" key="4">
    <source>
        <dbReference type="EMBL" id="ACL20077.1"/>
    </source>
</evidence>
<evidence type="ECO:0000256" key="1">
    <source>
        <dbReference type="ARBA" id="ARBA00006336"/>
    </source>
</evidence>
<evidence type="ECO:0000256" key="2">
    <source>
        <dbReference type="ARBA" id="ARBA00022801"/>
    </source>
</evidence>
<dbReference type="Gene3D" id="3.40.50.850">
    <property type="entry name" value="Isochorismatase-like"/>
    <property type="match status" value="1"/>
</dbReference>
<organism evidence="4 5">
    <name type="scientific">Desulfitobacterium hafniense (strain DSM 10664 / DCB-2)</name>
    <dbReference type="NCBI Taxonomy" id="272564"/>
    <lineage>
        <taxon>Bacteria</taxon>
        <taxon>Bacillati</taxon>
        <taxon>Bacillota</taxon>
        <taxon>Clostridia</taxon>
        <taxon>Eubacteriales</taxon>
        <taxon>Desulfitobacteriaceae</taxon>
        <taxon>Desulfitobacterium</taxon>
    </lineage>
</organism>
<feature type="domain" description="Isochorismatase-like" evidence="3">
    <location>
        <begin position="3"/>
        <end position="170"/>
    </location>
</feature>
<name>B8FRT9_DESHD</name>
<gene>
    <name evidence="4" type="ordered locus">Dhaf_2040</name>
</gene>
<sequence>MKVLIVIDMQNDFIDGALGTEEAVNIVDKVKEKIDSYLAAGDTVIYTQDTHTEAYLQTQEGQRLPVEHCIKGTPGWAISPRVYVSGCQVIEKPSFGSIELAELMAGMKEIQSIELIGLCTDICVIANAMILKAKMPEIPIVVDSSCCAGATLAGHQNALQAMKICQIEVQSNRS</sequence>
<dbReference type="KEGG" id="dhd:Dhaf_2040"/>
<evidence type="ECO:0000259" key="3">
    <source>
        <dbReference type="Pfam" id="PF00857"/>
    </source>
</evidence>
<dbReference type="EMBL" id="CP001336">
    <property type="protein sequence ID" value="ACL20077.1"/>
    <property type="molecule type" value="Genomic_DNA"/>
</dbReference>
<dbReference type="HOGENOM" id="CLU_068979_12_0_9"/>
<dbReference type="AlphaFoldDB" id="B8FRT9"/>
<dbReference type="InterPro" id="IPR036380">
    <property type="entry name" value="Isochorismatase-like_sf"/>
</dbReference>
<proteinExistence type="inferred from homology"/>
<dbReference type="InterPro" id="IPR000868">
    <property type="entry name" value="Isochorismatase-like_dom"/>
</dbReference>
<dbReference type="Proteomes" id="UP000007726">
    <property type="component" value="Chromosome"/>
</dbReference>
<dbReference type="PANTHER" id="PTHR43540:SF6">
    <property type="entry name" value="ISOCHORISMATASE-LIKE DOMAIN-CONTAINING PROTEIN"/>
    <property type="match status" value="1"/>
</dbReference>
<dbReference type="SUPFAM" id="SSF52499">
    <property type="entry name" value="Isochorismatase-like hydrolases"/>
    <property type="match status" value="1"/>
</dbReference>
<dbReference type="PANTHER" id="PTHR43540">
    <property type="entry name" value="PEROXYUREIDOACRYLATE/UREIDOACRYLATE AMIDOHYDROLASE-RELATED"/>
    <property type="match status" value="1"/>
</dbReference>
<accession>B8FRT9</accession>
<protein>
    <submittedName>
        <fullName evidence="4">Isochorismatase hydrolase</fullName>
    </submittedName>
</protein>
<reference evidence="4 5" key="1">
    <citation type="journal article" date="2012" name="BMC Microbiol.">
        <title>Genome sequence of Desulfitobacterium hafniense DCB-2, a Gram-positive anaerobe capable of dehalogenation and metal reduction.</title>
        <authorList>
            <person name="Kim S.H."/>
            <person name="Harzman C."/>
            <person name="Davis J.K."/>
            <person name="Hutcheson R."/>
            <person name="Broderick J.B."/>
            <person name="Marsh T.L."/>
            <person name="Tiedje J.M."/>
        </authorList>
    </citation>
    <scope>NUCLEOTIDE SEQUENCE [LARGE SCALE GENOMIC DNA]</scope>
    <source>
        <strain evidence="5">DSM 10664 / DCB-2</strain>
    </source>
</reference>
<keyword evidence="2 4" id="KW-0378">Hydrolase</keyword>
<evidence type="ECO:0000313" key="5">
    <source>
        <dbReference type="Proteomes" id="UP000007726"/>
    </source>
</evidence>
<comment type="similarity">
    <text evidence="1">Belongs to the isochorismatase family.</text>
</comment>